<evidence type="ECO:0000256" key="8">
    <source>
        <dbReference type="ARBA" id="ARBA00023284"/>
    </source>
</evidence>
<evidence type="ECO:0000259" key="11">
    <source>
        <dbReference type="Pfam" id="PF17975"/>
    </source>
</evidence>
<dbReference type="EMBL" id="JAFCMP010000223">
    <property type="protein sequence ID" value="KAG5183145.1"/>
    <property type="molecule type" value="Genomic_DNA"/>
</dbReference>
<feature type="domain" description="Ribonucleotide reductase alpha-helical" evidence="11">
    <location>
        <begin position="11"/>
        <end position="112"/>
    </location>
</feature>
<dbReference type="AlphaFoldDB" id="A0A836CE65"/>
<reference evidence="13" key="1">
    <citation type="submission" date="2021-02" db="EMBL/GenBank/DDBJ databases">
        <title>First Annotated Genome of the Yellow-green Alga Tribonema minus.</title>
        <authorList>
            <person name="Mahan K.M."/>
        </authorList>
    </citation>
    <scope>NUCLEOTIDE SEQUENCE</scope>
    <source>
        <strain evidence="13">UTEX B ZZ1240</strain>
    </source>
</reference>
<dbReference type="EC" id="1.17.4.2" evidence="3"/>
<evidence type="ECO:0000313" key="14">
    <source>
        <dbReference type="Proteomes" id="UP000664859"/>
    </source>
</evidence>
<evidence type="ECO:0000256" key="6">
    <source>
        <dbReference type="ARBA" id="ARBA00023002"/>
    </source>
</evidence>
<evidence type="ECO:0000256" key="4">
    <source>
        <dbReference type="ARBA" id="ARBA00022628"/>
    </source>
</evidence>
<dbReference type="PANTHER" id="PTHR43371">
    <property type="entry name" value="VITAMIN B12-DEPENDENT RIBONUCLEOTIDE REDUCTASE"/>
    <property type="match status" value="1"/>
</dbReference>
<dbReference type="GO" id="GO:0006260">
    <property type="term" value="P:DNA replication"/>
    <property type="evidence" value="ECO:0007669"/>
    <property type="project" value="UniProtKB-KW"/>
</dbReference>
<keyword evidence="9" id="KW-0170">Cobalt</keyword>
<evidence type="ECO:0000256" key="5">
    <source>
        <dbReference type="ARBA" id="ARBA00022705"/>
    </source>
</evidence>
<dbReference type="InterPro" id="IPR054158">
    <property type="entry name" value="RNR-II_ins_dom"/>
</dbReference>
<keyword evidence="4" id="KW-0846">Cobalamin</keyword>
<comment type="similarity">
    <text evidence="2">Belongs to the class II ribonucleoside-triphosphate reductase family.</text>
</comment>
<dbReference type="GO" id="GO:0031419">
    <property type="term" value="F:cobalamin binding"/>
    <property type="evidence" value="ECO:0007669"/>
    <property type="project" value="UniProtKB-KW"/>
</dbReference>
<dbReference type="OrthoDB" id="14890at2759"/>
<evidence type="ECO:0000256" key="1">
    <source>
        <dbReference type="ARBA" id="ARBA00001922"/>
    </source>
</evidence>
<evidence type="ECO:0000256" key="10">
    <source>
        <dbReference type="ARBA" id="ARBA00048987"/>
    </source>
</evidence>
<evidence type="ECO:0000313" key="13">
    <source>
        <dbReference type="EMBL" id="KAG5183145.1"/>
    </source>
</evidence>
<protein>
    <recommendedName>
        <fullName evidence="3">ribonucleoside-triphosphate reductase (thioredoxin)</fullName>
        <ecNumber evidence="3">1.17.4.2</ecNumber>
    </recommendedName>
</protein>
<accession>A0A836CE65</accession>
<organism evidence="13 14">
    <name type="scientific">Tribonema minus</name>
    <dbReference type="NCBI Taxonomy" id="303371"/>
    <lineage>
        <taxon>Eukaryota</taxon>
        <taxon>Sar</taxon>
        <taxon>Stramenopiles</taxon>
        <taxon>Ochrophyta</taxon>
        <taxon>PX clade</taxon>
        <taxon>Xanthophyceae</taxon>
        <taxon>Tribonematales</taxon>
        <taxon>Tribonemataceae</taxon>
        <taxon>Tribonema</taxon>
    </lineage>
</organism>
<sequence length="668" mass="73818">MNKPCGRGFELSPRFVAGYADVTPPFGFNGLGELVFRRTYARIRSETGEREQWHHTLERVVNGCFSMQKAWMLSQGLPWDERRAQSEAVDMFQRFFEMKCLPPGRGLWVMGSTLTADRGCYAALNNCSFISTADISTTGAEPFALAMSQSMLGIGVGFDVEGAGEIRIRAPAEPKPYRVKDSREGWVDSLRALLTAFFEGAPMPLFEYDDVRPAGTVIRGFGGTSQGPEPLKQLHRQVTVVLGALIDSPITITAIADVFNMIGCCVVAGNVRRSAEIALGPHDSSEFLNLKNYEQHPERGAYGWASNNSVICPVGIDYSAIADRIRSNGEPGVFWLDNARDFGRLGDEPDYADRRAKGANPCVEQTLEHCELCCLAEVFPARADDLDDFLRSIKCAMLYAKTVTLGATEWPEVNEVLLRNRRIGLSLTGLAQFIGAHGLDMLRTWCGRGYESAKFCDLVYSMRFAVPRSIKLTSVKPSGTVSLLAGATPGVHFPESRFYIRRVRIGRESELVAPLREAGYPVEDDALGNKDTLVVSFPIDAGAGVKTLEHVTMWEQLALAAFLQRYWSDNMVSCTVTFDAETEGPHIATALDFYQYQLKAISFLPKFESGTFPQMPYERVEQADFEALAAAIAPLKFSGARSELESVAGQEVEEMREAYCSGDKCQRL</sequence>
<keyword evidence="7" id="KW-1015">Disulfide bond</keyword>
<keyword evidence="6" id="KW-0560">Oxidoreductase</keyword>
<evidence type="ECO:0000256" key="7">
    <source>
        <dbReference type="ARBA" id="ARBA00023157"/>
    </source>
</evidence>
<evidence type="ECO:0000256" key="3">
    <source>
        <dbReference type="ARBA" id="ARBA00012275"/>
    </source>
</evidence>
<name>A0A836CE65_9STRA</name>
<dbReference type="InterPro" id="IPR040763">
    <property type="entry name" value="RNR_alpha_hel"/>
</dbReference>
<gene>
    <name evidence="13" type="ORF">JKP88DRAFT_256442</name>
</gene>
<dbReference type="Pfam" id="PF17975">
    <property type="entry name" value="RNR_Alpha"/>
    <property type="match status" value="1"/>
</dbReference>
<keyword evidence="14" id="KW-1185">Reference proteome</keyword>
<dbReference type="PANTHER" id="PTHR43371:SF1">
    <property type="entry name" value="RIBONUCLEOSIDE-DIPHOSPHATE REDUCTASE"/>
    <property type="match status" value="1"/>
</dbReference>
<evidence type="ECO:0000256" key="9">
    <source>
        <dbReference type="ARBA" id="ARBA00023285"/>
    </source>
</evidence>
<comment type="caution">
    <text evidence="13">The sequence shown here is derived from an EMBL/GenBank/DDBJ whole genome shotgun (WGS) entry which is preliminary data.</text>
</comment>
<keyword evidence="5" id="KW-0235">DNA replication</keyword>
<comment type="catalytic activity">
    <reaction evidence="10">
        <text>a 2'-deoxyribonucleoside 5'-triphosphate + [thioredoxin]-disulfide + H2O = a ribonucleoside 5'-triphosphate + [thioredoxin]-dithiol</text>
        <dbReference type="Rhea" id="RHEA:12701"/>
        <dbReference type="Rhea" id="RHEA-COMP:10698"/>
        <dbReference type="Rhea" id="RHEA-COMP:10700"/>
        <dbReference type="ChEBI" id="CHEBI:15377"/>
        <dbReference type="ChEBI" id="CHEBI:29950"/>
        <dbReference type="ChEBI" id="CHEBI:50058"/>
        <dbReference type="ChEBI" id="CHEBI:61557"/>
        <dbReference type="ChEBI" id="CHEBI:61560"/>
        <dbReference type="EC" id="1.17.4.2"/>
    </reaction>
</comment>
<proteinExistence type="inferred from homology"/>
<feature type="domain" description="B12-dependent ribonucleotide reductase insertion" evidence="12">
    <location>
        <begin position="176"/>
        <end position="241"/>
    </location>
</feature>
<comment type="cofactor">
    <cofactor evidence="1">
        <name>adenosylcob(III)alamin</name>
        <dbReference type="ChEBI" id="CHEBI:18408"/>
    </cofactor>
</comment>
<evidence type="ECO:0000259" key="12">
    <source>
        <dbReference type="Pfam" id="PF21995"/>
    </source>
</evidence>
<dbReference type="Gene3D" id="3.20.70.20">
    <property type="match status" value="3"/>
</dbReference>
<dbReference type="SUPFAM" id="SSF51998">
    <property type="entry name" value="PFL-like glycyl radical enzymes"/>
    <property type="match status" value="1"/>
</dbReference>
<evidence type="ECO:0000256" key="2">
    <source>
        <dbReference type="ARBA" id="ARBA00005654"/>
    </source>
</evidence>
<dbReference type="GO" id="GO:0008998">
    <property type="term" value="F:ribonucleoside-triphosphate reductase (thioredoxin) activity"/>
    <property type="evidence" value="ECO:0007669"/>
    <property type="project" value="UniProtKB-EC"/>
</dbReference>
<dbReference type="Proteomes" id="UP000664859">
    <property type="component" value="Unassembled WGS sequence"/>
</dbReference>
<dbReference type="InterPro" id="IPR050862">
    <property type="entry name" value="RdRp_reductase_class-2"/>
</dbReference>
<keyword evidence="8" id="KW-0676">Redox-active center</keyword>
<dbReference type="GO" id="GO:0004748">
    <property type="term" value="F:ribonucleoside-diphosphate reductase activity, thioredoxin disulfide as acceptor"/>
    <property type="evidence" value="ECO:0007669"/>
    <property type="project" value="TreeGrafter"/>
</dbReference>
<dbReference type="Pfam" id="PF21995">
    <property type="entry name" value="RNR-II_ins_dom"/>
    <property type="match status" value="1"/>
</dbReference>